<organism evidence="5">
    <name type="scientific">Triticum aestivum</name>
    <name type="common">Wheat</name>
    <dbReference type="NCBI Taxonomy" id="4565"/>
    <lineage>
        <taxon>Eukaryota</taxon>
        <taxon>Viridiplantae</taxon>
        <taxon>Streptophyta</taxon>
        <taxon>Embryophyta</taxon>
        <taxon>Tracheophyta</taxon>
        <taxon>Spermatophyta</taxon>
        <taxon>Magnoliopsida</taxon>
        <taxon>Liliopsida</taxon>
        <taxon>Poales</taxon>
        <taxon>Poaceae</taxon>
        <taxon>BOP clade</taxon>
        <taxon>Pooideae</taxon>
        <taxon>Triticodae</taxon>
        <taxon>Triticeae</taxon>
        <taxon>Triticinae</taxon>
        <taxon>Triticum</taxon>
    </lineage>
</organism>
<dbReference type="Proteomes" id="UP000019116">
    <property type="component" value="Chromosome 3A"/>
</dbReference>
<keyword evidence="2" id="KW-1015">Disulfide bond</keyword>
<dbReference type="PANTHER" id="PTHR37378:SF1">
    <property type="entry name" value="BOWMAN-BIRK SERINE PROTEASE INHIBITORS FAMILY DOMAIN-CONTAINING PROTEIN"/>
    <property type="match status" value="1"/>
</dbReference>
<accession>A0A3B6E9Q3</accession>
<dbReference type="Gene3D" id="2.10.69.10">
    <property type="entry name" value="Cysteine Protease (Bromelain) Inhibitor, subunit H"/>
    <property type="match status" value="1"/>
</dbReference>
<evidence type="ECO:0000256" key="2">
    <source>
        <dbReference type="ARBA" id="ARBA00023157"/>
    </source>
</evidence>
<dbReference type="GeneID" id="123059938"/>
<dbReference type="GO" id="GO:0004867">
    <property type="term" value="F:serine-type endopeptidase inhibitor activity"/>
    <property type="evidence" value="ECO:0007669"/>
    <property type="project" value="InterPro"/>
</dbReference>
<dbReference type="Gramene" id="TraesLAC3A03G01261370.1">
    <property type="protein sequence ID" value="TraesLAC3A03G01261370.1.CDS1"/>
    <property type="gene ID" value="TraesLAC3A03G01261370"/>
</dbReference>
<dbReference type="Gramene" id="TraesSTA3A03G01308410.1">
    <property type="protein sequence ID" value="TraesSTA3A03G01308410.1.CDS1"/>
    <property type="gene ID" value="TraesSTA3A03G01308410"/>
</dbReference>
<dbReference type="InterPro" id="IPR044167">
    <property type="entry name" value="WIP1"/>
</dbReference>
<dbReference type="InterPro" id="IPR035995">
    <property type="entry name" value="Bowman-Birk_prot_inh"/>
</dbReference>
<dbReference type="Gramene" id="TraesCS3A03G0081600.1">
    <property type="protein sequence ID" value="TraesCS3A03G0081600.1.CDS1"/>
    <property type="gene ID" value="TraesCS3A03G0081600"/>
</dbReference>
<keyword evidence="3" id="KW-0472">Membrane</keyword>
<keyword evidence="6" id="KW-1185">Reference proteome</keyword>
<evidence type="ECO:0000256" key="1">
    <source>
        <dbReference type="ARBA" id="ARBA00022690"/>
    </source>
</evidence>
<dbReference type="Gramene" id="TraesCS3A02G040700.1">
    <property type="protein sequence ID" value="TraesCS3A02G040700.1.cds1"/>
    <property type="gene ID" value="TraesCS3A02G040700"/>
</dbReference>
<gene>
    <name evidence="5" type="primary">LOC123059938</name>
</gene>
<dbReference type="PANTHER" id="PTHR37378">
    <property type="entry name" value="BOWMAN_BIRK DOMAIN-CONTAINING PROTEIN-RELATED"/>
    <property type="match status" value="1"/>
</dbReference>
<proteinExistence type="predicted"/>
<dbReference type="Gramene" id="TraesNOR3A03G01336870.1">
    <property type="protein sequence ID" value="TraesNOR3A03G01336870.1.CDS1"/>
    <property type="gene ID" value="TraesNOR3A03G01336870"/>
</dbReference>
<dbReference type="SMART" id="SM00269">
    <property type="entry name" value="BowB"/>
    <property type="match status" value="1"/>
</dbReference>
<sequence length="106" mass="11548">MKSSTLMVIMVLQATLVMGIFILPDMCNGDVHATSVGEGKAIDLNLGKLRCCINCNSSSGLYTCDDVVKICDPVCKRCAVVKKNLVKEFRCTDTFLGLCENPCKNH</sequence>
<dbReference type="OMA" id="CCINCNS"/>
<reference evidence="5" key="1">
    <citation type="submission" date="2018-08" db="EMBL/GenBank/DDBJ databases">
        <authorList>
            <person name="Rossello M."/>
        </authorList>
    </citation>
    <scope>NUCLEOTIDE SEQUENCE [LARGE SCALE GENOMIC DNA]</scope>
    <source>
        <strain evidence="5">cv. Chinese Spring</strain>
    </source>
</reference>
<evidence type="ECO:0000313" key="6">
    <source>
        <dbReference type="Proteomes" id="UP000019116"/>
    </source>
</evidence>
<reference evidence="5" key="2">
    <citation type="submission" date="2018-10" db="UniProtKB">
        <authorList>
            <consortium name="EnsemblPlants"/>
        </authorList>
    </citation>
    <scope>IDENTIFICATION</scope>
</reference>
<dbReference type="OrthoDB" id="583425at2759"/>
<name>A0A3B6E9Q3_WHEAT</name>
<evidence type="ECO:0000256" key="3">
    <source>
        <dbReference type="SAM" id="Phobius"/>
    </source>
</evidence>
<keyword evidence="3" id="KW-0812">Transmembrane</keyword>
<dbReference type="CDD" id="cd00023">
    <property type="entry name" value="BBI"/>
    <property type="match status" value="1"/>
</dbReference>
<dbReference type="RefSeq" id="XP_044338427.1">
    <property type="nucleotide sequence ID" value="XM_044482492.1"/>
</dbReference>
<evidence type="ECO:0000313" key="5">
    <source>
        <dbReference type="EnsemblPlants" id="TraesCS3A02G040700.1.cds1"/>
    </source>
</evidence>
<dbReference type="Gramene" id="TraesJAG3A03G01326770.1">
    <property type="protein sequence ID" value="TraesJAG3A03G01326770.1.CDS1"/>
    <property type="gene ID" value="TraesJAG3A03G01326770"/>
</dbReference>
<dbReference type="AlphaFoldDB" id="A0A3B6E9Q3"/>
<keyword evidence="1" id="KW-0646">Protease inhibitor</keyword>
<dbReference type="Gramene" id="TraesRN3A0100074700.1">
    <property type="protein sequence ID" value="TraesRN3A0100074700.1"/>
    <property type="gene ID" value="TraesRN3A0100074700"/>
</dbReference>
<feature type="domain" description="Bowman-Birk serine protease inhibitors family" evidence="4">
    <location>
        <begin position="51"/>
        <end position="103"/>
    </location>
</feature>
<dbReference type="Gramene" id="TraesMAC3A03G01315700.1">
    <property type="protein sequence ID" value="TraesMAC3A03G01315700.1.CDS1"/>
    <property type="gene ID" value="TraesMAC3A03G01315700"/>
</dbReference>
<dbReference type="GO" id="GO:0005576">
    <property type="term" value="C:extracellular region"/>
    <property type="evidence" value="ECO:0007669"/>
    <property type="project" value="InterPro"/>
</dbReference>
<keyword evidence="3" id="KW-1133">Transmembrane helix</keyword>
<dbReference type="SUPFAM" id="SSF57247">
    <property type="entry name" value="Bowman-Birk inhibitor, BBI"/>
    <property type="match status" value="1"/>
</dbReference>
<evidence type="ECO:0000259" key="4">
    <source>
        <dbReference type="SMART" id="SM00269"/>
    </source>
</evidence>
<feature type="transmembrane region" description="Helical" evidence="3">
    <location>
        <begin position="6"/>
        <end position="23"/>
    </location>
</feature>
<dbReference type="EnsemblPlants" id="TraesCS3A02G040700.1">
    <property type="protein sequence ID" value="TraesCS3A02G040700.1.cds1"/>
    <property type="gene ID" value="TraesCS3A02G040700"/>
</dbReference>
<protein>
    <recommendedName>
        <fullName evidence="4">Bowman-Birk serine protease inhibitors family domain-containing protein</fullName>
    </recommendedName>
</protein>
<dbReference type="STRING" id="4565.A0A3B6E9Q3"/>
<dbReference type="InterPro" id="IPR000877">
    <property type="entry name" value="Prot_inh_BBI"/>
</dbReference>